<dbReference type="PANTHER" id="PTHR43611">
    <property type="entry name" value="ALPHA-D-GLUCOSE 1-PHOSPHATE PHOSPHATASE"/>
    <property type="match status" value="1"/>
</dbReference>
<protein>
    <submittedName>
        <fullName evidence="1">HAD family hydrolase</fullName>
    </submittedName>
</protein>
<dbReference type="Gene3D" id="3.40.50.1000">
    <property type="entry name" value="HAD superfamily/HAD-like"/>
    <property type="match status" value="1"/>
</dbReference>
<dbReference type="PANTHER" id="PTHR43611:SF3">
    <property type="entry name" value="FLAVIN MONONUCLEOTIDE HYDROLASE 1, CHLOROPLATIC"/>
    <property type="match status" value="1"/>
</dbReference>
<accession>A0A261F1B8</accession>
<dbReference type="Proteomes" id="UP000216454">
    <property type="component" value="Unassembled WGS sequence"/>
</dbReference>
<dbReference type="CDD" id="cd02603">
    <property type="entry name" value="HAD_sEH-N_like"/>
    <property type="match status" value="1"/>
</dbReference>
<dbReference type="InterPro" id="IPR036412">
    <property type="entry name" value="HAD-like_sf"/>
</dbReference>
<keyword evidence="2" id="KW-1185">Reference proteome</keyword>
<dbReference type="InterPro" id="IPR023214">
    <property type="entry name" value="HAD_sf"/>
</dbReference>
<name>A0A261F1B8_9BIFI</name>
<keyword evidence="1" id="KW-0378">Hydrolase</keyword>
<dbReference type="Pfam" id="PF00702">
    <property type="entry name" value="Hydrolase"/>
    <property type="match status" value="1"/>
</dbReference>
<dbReference type="SUPFAM" id="SSF56784">
    <property type="entry name" value="HAD-like"/>
    <property type="match status" value="1"/>
</dbReference>
<dbReference type="NCBIfam" id="TIGR01509">
    <property type="entry name" value="HAD-SF-IA-v3"/>
    <property type="match status" value="1"/>
</dbReference>
<dbReference type="Gene3D" id="1.10.150.240">
    <property type="entry name" value="Putative phosphatase, domain 2"/>
    <property type="match status" value="1"/>
</dbReference>
<dbReference type="SFLD" id="SFLDG01129">
    <property type="entry name" value="C1.5:_HAD__Beta-PGM__Phosphata"/>
    <property type="match status" value="1"/>
</dbReference>
<dbReference type="AlphaFoldDB" id="A0A261F1B8"/>
<evidence type="ECO:0000313" key="2">
    <source>
        <dbReference type="Proteomes" id="UP000216454"/>
    </source>
</evidence>
<gene>
    <name evidence="1" type="ORF">PSSU_0530</name>
</gene>
<sequence>MTCHVDDYAVCAEGAAAKAQGEPITDVVFDFGEVLTIWDPRAVLCSRYDNAAIDRFLDNATSGFSDVCDMRDGGATIEEAYEYMRRTHGDQWASMYAYYSRNFMDSLVGCVPGARKLVQDLSDAGIGTWGLSNWAKDDFEITRPMFPVFDLLNGYVVSGFEGVRKPDTAIYELAIDRFGIDRDHAVFVDDKPANVAAANSVGMRAIRFGGDHGVLRSTLVRAGVRIPAGNAQPGDAVS</sequence>
<dbReference type="GO" id="GO:0016787">
    <property type="term" value="F:hydrolase activity"/>
    <property type="evidence" value="ECO:0007669"/>
    <property type="project" value="UniProtKB-KW"/>
</dbReference>
<evidence type="ECO:0000313" key="1">
    <source>
        <dbReference type="EMBL" id="OZG52912.1"/>
    </source>
</evidence>
<dbReference type="InterPro" id="IPR006439">
    <property type="entry name" value="HAD-SF_hydro_IA"/>
</dbReference>
<dbReference type="InterPro" id="IPR023198">
    <property type="entry name" value="PGP-like_dom2"/>
</dbReference>
<dbReference type="EMBL" id="MWWQ01000005">
    <property type="protein sequence ID" value="OZG52912.1"/>
    <property type="molecule type" value="Genomic_DNA"/>
</dbReference>
<reference evidence="1 2" key="1">
    <citation type="journal article" date="2017" name="BMC Genomics">
        <title>Comparative genomic and phylogenomic analyses of the Bifidobacteriaceae family.</title>
        <authorList>
            <person name="Lugli G.A."/>
            <person name="Milani C."/>
            <person name="Turroni F."/>
            <person name="Duranti S."/>
            <person name="Mancabelli L."/>
            <person name="Mangifesta M."/>
            <person name="Ferrario C."/>
            <person name="Modesto M."/>
            <person name="Mattarelli P."/>
            <person name="Jiri K."/>
            <person name="van Sinderen D."/>
            <person name="Ventura M."/>
        </authorList>
    </citation>
    <scope>NUCLEOTIDE SEQUENCE [LARGE SCALE GENOMIC DNA]</scope>
    <source>
        <strain evidence="1 2">DSM 24744</strain>
    </source>
</reference>
<comment type="caution">
    <text evidence="1">The sequence shown here is derived from an EMBL/GenBank/DDBJ whole genome shotgun (WGS) entry which is preliminary data.</text>
</comment>
<dbReference type="SFLD" id="SFLDS00003">
    <property type="entry name" value="Haloacid_Dehalogenase"/>
    <property type="match status" value="1"/>
</dbReference>
<organism evidence="1 2">
    <name type="scientific">Pseudoscardovia suis</name>
    <dbReference type="NCBI Taxonomy" id="987063"/>
    <lineage>
        <taxon>Bacteria</taxon>
        <taxon>Bacillati</taxon>
        <taxon>Actinomycetota</taxon>
        <taxon>Actinomycetes</taxon>
        <taxon>Bifidobacteriales</taxon>
        <taxon>Bifidobacteriaceae</taxon>
        <taxon>Pseudoscardovia</taxon>
    </lineage>
</organism>
<proteinExistence type="predicted"/>
<dbReference type="RefSeq" id="WP_244569105.1">
    <property type="nucleotide sequence ID" value="NZ_MWWQ01000005.1"/>
</dbReference>